<dbReference type="Pfam" id="PF01148">
    <property type="entry name" value="CTP_transf_1"/>
    <property type="match status" value="1"/>
</dbReference>
<evidence type="ECO:0000313" key="22">
    <source>
        <dbReference type="Proteomes" id="UP001589793"/>
    </source>
</evidence>
<evidence type="ECO:0000256" key="9">
    <source>
        <dbReference type="ARBA" id="ARBA00022516"/>
    </source>
</evidence>
<dbReference type="PANTHER" id="PTHR46382">
    <property type="entry name" value="PHOSPHATIDATE CYTIDYLYLTRANSFERASE"/>
    <property type="match status" value="1"/>
</dbReference>
<evidence type="ECO:0000256" key="6">
    <source>
        <dbReference type="ARBA" id="ARBA00012487"/>
    </source>
</evidence>
<comment type="caution">
    <text evidence="21">The sequence shown here is derived from an EMBL/GenBank/DDBJ whole genome shotgun (WGS) entry which is preliminary data.</text>
</comment>
<accession>A0ABV6RHC7</accession>
<evidence type="ECO:0000256" key="17">
    <source>
        <dbReference type="ARBA" id="ARBA00023264"/>
    </source>
</evidence>
<dbReference type="EC" id="2.7.7.41" evidence="6 18"/>
<keyword evidence="22" id="KW-1185">Reference proteome</keyword>
<evidence type="ECO:0000256" key="11">
    <source>
        <dbReference type="ARBA" id="ARBA00022692"/>
    </source>
</evidence>
<feature type="transmembrane region" description="Helical" evidence="20">
    <location>
        <begin position="79"/>
        <end position="100"/>
    </location>
</feature>
<dbReference type="RefSeq" id="WP_376983204.1">
    <property type="nucleotide sequence ID" value="NZ_JBHLSV010000044.1"/>
</dbReference>
<evidence type="ECO:0000256" key="7">
    <source>
        <dbReference type="ARBA" id="ARBA00019373"/>
    </source>
</evidence>
<evidence type="ECO:0000256" key="13">
    <source>
        <dbReference type="ARBA" id="ARBA00022989"/>
    </source>
</evidence>
<evidence type="ECO:0000256" key="15">
    <source>
        <dbReference type="ARBA" id="ARBA00023136"/>
    </source>
</evidence>
<feature type="transmembrane region" description="Helical" evidence="20">
    <location>
        <begin position="182"/>
        <end position="202"/>
    </location>
</feature>
<keyword evidence="16" id="KW-0594">Phospholipid biosynthesis</keyword>
<evidence type="ECO:0000313" key="21">
    <source>
        <dbReference type="EMBL" id="MFC0676156.1"/>
    </source>
</evidence>
<evidence type="ECO:0000256" key="19">
    <source>
        <dbReference type="SAM" id="MobiDB-lite"/>
    </source>
</evidence>
<keyword evidence="10 18" id="KW-0808">Transferase</keyword>
<feature type="transmembrane region" description="Helical" evidence="20">
    <location>
        <begin position="154"/>
        <end position="170"/>
    </location>
</feature>
<keyword evidence="15 20" id="KW-0472">Membrane</keyword>
<evidence type="ECO:0000256" key="3">
    <source>
        <dbReference type="ARBA" id="ARBA00005119"/>
    </source>
</evidence>
<dbReference type="Proteomes" id="UP001589793">
    <property type="component" value="Unassembled WGS sequence"/>
</dbReference>
<feature type="transmembrane region" description="Helical" evidence="20">
    <location>
        <begin position="208"/>
        <end position="229"/>
    </location>
</feature>
<evidence type="ECO:0000256" key="1">
    <source>
        <dbReference type="ARBA" id="ARBA00001698"/>
    </source>
</evidence>
<evidence type="ECO:0000256" key="10">
    <source>
        <dbReference type="ARBA" id="ARBA00022679"/>
    </source>
</evidence>
<comment type="subcellular location">
    <subcellularLocation>
        <location evidence="2">Cell membrane</location>
        <topology evidence="2">Multi-pass membrane protein</topology>
    </subcellularLocation>
</comment>
<keyword evidence="12 18" id="KW-0548">Nucleotidyltransferase</keyword>
<keyword evidence="14" id="KW-0443">Lipid metabolism</keyword>
<dbReference type="InterPro" id="IPR000374">
    <property type="entry name" value="PC_trans"/>
</dbReference>
<feature type="transmembrane region" description="Helical" evidence="20">
    <location>
        <begin position="274"/>
        <end position="294"/>
    </location>
</feature>
<gene>
    <name evidence="21" type="ORF">ACFFF6_19585</name>
</gene>
<evidence type="ECO:0000256" key="8">
    <source>
        <dbReference type="ARBA" id="ARBA00022475"/>
    </source>
</evidence>
<evidence type="ECO:0000256" key="5">
    <source>
        <dbReference type="ARBA" id="ARBA00010185"/>
    </source>
</evidence>
<feature type="transmembrane region" description="Helical" evidence="20">
    <location>
        <begin position="250"/>
        <end position="268"/>
    </location>
</feature>
<dbReference type="EMBL" id="JBHLSV010000044">
    <property type="protein sequence ID" value="MFC0676156.1"/>
    <property type="molecule type" value="Genomic_DNA"/>
</dbReference>
<feature type="region of interest" description="Disordered" evidence="19">
    <location>
        <begin position="56"/>
        <end position="75"/>
    </location>
</feature>
<evidence type="ECO:0000256" key="14">
    <source>
        <dbReference type="ARBA" id="ARBA00023098"/>
    </source>
</evidence>
<comment type="pathway">
    <text evidence="3 18">Phospholipid metabolism; CDP-diacylglycerol biosynthesis; CDP-diacylglycerol from sn-glycerol 3-phosphate: step 3/3.</text>
</comment>
<name>A0ABV6RHC7_9MICO</name>
<comment type="pathway">
    <text evidence="4">Lipid metabolism.</text>
</comment>
<dbReference type="GO" id="GO:0016779">
    <property type="term" value="F:nucleotidyltransferase activity"/>
    <property type="evidence" value="ECO:0007669"/>
    <property type="project" value="UniProtKB-KW"/>
</dbReference>
<reference evidence="21 22" key="1">
    <citation type="submission" date="2024-09" db="EMBL/GenBank/DDBJ databases">
        <authorList>
            <person name="Sun Q."/>
            <person name="Mori K."/>
        </authorList>
    </citation>
    <scope>NUCLEOTIDE SEQUENCE [LARGE SCALE GENOMIC DNA]</scope>
    <source>
        <strain evidence="21 22">CICC 10874</strain>
    </source>
</reference>
<comment type="catalytic activity">
    <reaction evidence="1 18">
        <text>a 1,2-diacyl-sn-glycero-3-phosphate + CTP + H(+) = a CDP-1,2-diacyl-sn-glycerol + diphosphate</text>
        <dbReference type="Rhea" id="RHEA:16229"/>
        <dbReference type="ChEBI" id="CHEBI:15378"/>
        <dbReference type="ChEBI" id="CHEBI:33019"/>
        <dbReference type="ChEBI" id="CHEBI:37563"/>
        <dbReference type="ChEBI" id="CHEBI:58332"/>
        <dbReference type="ChEBI" id="CHEBI:58608"/>
        <dbReference type="EC" id="2.7.7.41"/>
    </reaction>
</comment>
<keyword evidence="11 18" id="KW-0812">Transmembrane</keyword>
<keyword evidence="17" id="KW-1208">Phospholipid metabolism</keyword>
<proteinExistence type="inferred from homology"/>
<keyword evidence="13 20" id="KW-1133">Transmembrane helix</keyword>
<organism evidence="21 22">
    <name type="scientific">Brachybacterium hainanense</name>
    <dbReference type="NCBI Taxonomy" id="1541174"/>
    <lineage>
        <taxon>Bacteria</taxon>
        <taxon>Bacillati</taxon>
        <taxon>Actinomycetota</taxon>
        <taxon>Actinomycetes</taxon>
        <taxon>Micrococcales</taxon>
        <taxon>Dermabacteraceae</taxon>
        <taxon>Brachybacterium</taxon>
    </lineage>
</organism>
<evidence type="ECO:0000256" key="20">
    <source>
        <dbReference type="SAM" id="Phobius"/>
    </source>
</evidence>
<dbReference type="PROSITE" id="PS01315">
    <property type="entry name" value="CDS"/>
    <property type="match status" value="1"/>
</dbReference>
<protein>
    <recommendedName>
        <fullName evidence="7 18">Phosphatidate cytidylyltransferase</fullName>
        <ecNumber evidence="6 18">2.7.7.41</ecNumber>
    </recommendedName>
</protein>
<evidence type="ECO:0000256" key="12">
    <source>
        <dbReference type="ARBA" id="ARBA00022695"/>
    </source>
</evidence>
<evidence type="ECO:0000256" key="18">
    <source>
        <dbReference type="RuleBase" id="RU003938"/>
    </source>
</evidence>
<sequence length="340" mass="34643">MSTPQPSRETPRTAPAPAGAVRGEPAVGLVSPGPPTGGIRHSEVLARAREADALSRVQAARNPVPAPPPPDAGRAGRNLPAAIGVGIGLGALFLACLFLVPAAMPGLVGLGVVLGTLELTRALGQGGLRIPAMPVMVGGVGMVVSTVVFGVDGLMVAMAVAICVLIIWRASESMGLPALRDVCAGVLTLTWIPFLACFVLLLQERPDGAFAVLLAVVVPVLNDIGGYLAGVLFGRHPMAPSISPKKSWEGFAGSLLFGAGSAVAVVVLAMGGPWWIGLLLGVVLVLISTCGDLAESLIKRDLGIKDMGHLLPGHGGVLDRVDSILLAAPATYILLEILLP</sequence>
<evidence type="ECO:0000256" key="2">
    <source>
        <dbReference type="ARBA" id="ARBA00004651"/>
    </source>
</evidence>
<comment type="similarity">
    <text evidence="5 18">Belongs to the CDS family.</text>
</comment>
<evidence type="ECO:0000256" key="4">
    <source>
        <dbReference type="ARBA" id="ARBA00005189"/>
    </source>
</evidence>
<dbReference type="PANTHER" id="PTHR46382:SF1">
    <property type="entry name" value="PHOSPHATIDATE CYTIDYLYLTRANSFERASE"/>
    <property type="match status" value="1"/>
</dbReference>
<evidence type="ECO:0000256" key="16">
    <source>
        <dbReference type="ARBA" id="ARBA00023209"/>
    </source>
</evidence>
<keyword evidence="8" id="KW-1003">Cell membrane</keyword>
<keyword evidence="9" id="KW-0444">Lipid biosynthesis</keyword>
<feature type="region of interest" description="Disordered" evidence="19">
    <location>
        <begin position="1"/>
        <end position="41"/>
    </location>
</feature>